<dbReference type="PANTHER" id="PTHR35894">
    <property type="entry name" value="GENERAL SECRETION PATHWAY PROTEIN A-RELATED"/>
    <property type="match status" value="1"/>
</dbReference>
<dbReference type="InterPro" id="IPR049945">
    <property type="entry name" value="AAA_22"/>
</dbReference>
<dbReference type="InterPro" id="IPR036680">
    <property type="entry name" value="SPOR-like_sf"/>
</dbReference>
<feature type="compositionally biased region" description="Polar residues" evidence="1">
    <location>
        <begin position="309"/>
        <end position="325"/>
    </location>
</feature>
<keyword evidence="2" id="KW-0812">Transmembrane</keyword>
<gene>
    <name evidence="4" type="ORF">SAMN04488244_12547</name>
</gene>
<dbReference type="GO" id="GO:0042834">
    <property type="term" value="F:peptidoglycan binding"/>
    <property type="evidence" value="ECO:0007669"/>
    <property type="project" value="InterPro"/>
</dbReference>
<dbReference type="InterPro" id="IPR052026">
    <property type="entry name" value="ExeA_AAA_ATPase_DNA-bind"/>
</dbReference>
<dbReference type="AlphaFoldDB" id="A0A1H6BSY2"/>
<dbReference type="InterPro" id="IPR027417">
    <property type="entry name" value="P-loop_NTPase"/>
</dbReference>
<evidence type="ECO:0000256" key="1">
    <source>
        <dbReference type="SAM" id="MobiDB-lite"/>
    </source>
</evidence>
<evidence type="ECO:0000313" key="4">
    <source>
        <dbReference type="EMBL" id="SEG63799.1"/>
    </source>
</evidence>
<dbReference type="SUPFAM" id="SSF52540">
    <property type="entry name" value="P-loop containing nucleoside triphosphate hydrolases"/>
    <property type="match status" value="1"/>
</dbReference>
<keyword evidence="5" id="KW-1185">Reference proteome</keyword>
<dbReference type="Pfam" id="PF05036">
    <property type="entry name" value="SPOR"/>
    <property type="match status" value="1"/>
</dbReference>
<dbReference type="Proteomes" id="UP000236721">
    <property type="component" value="Unassembled WGS sequence"/>
</dbReference>
<organism evidence="4 5">
    <name type="scientific">Vibrio hangzhouensis</name>
    <dbReference type="NCBI Taxonomy" id="462991"/>
    <lineage>
        <taxon>Bacteria</taxon>
        <taxon>Pseudomonadati</taxon>
        <taxon>Pseudomonadota</taxon>
        <taxon>Gammaproteobacteria</taxon>
        <taxon>Vibrionales</taxon>
        <taxon>Vibrionaceae</taxon>
        <taxon>Vibrio</taxon>
    </lineage>
</organism>
<dbReference type="RefSeq" id="WP_103881982.1">
    <property type="nucleotide sequence ID" value="NZ_FNVG01000025.1"/>
</dbReference>
<evidence type="ECO:0000256" key="2">
    <source>
        <dbReference type="SAM" id="Phobius"/>
    </source>
</evidence>
<keyword evidence="2" id="KW-0472">Membrane</keyword>
<sequence>MSLSYELRVLELDSQTQLLERVQLLTQFAANFVVVRGESGSGKTWLAHRYLETWSHDKNQSLVTCLANQGDEVNRGNILRQLFPQSMYSTTDSLNDSVERILEGEACNIVIVVDDAQHISQALLAELWLLYIASQSVAKQNISVVMFSSSDSLLSRLSRLSHGLEQKPVELEVDELSASESKRFFETMVLRYMDESVEKKLKSAFTNTRPYPGDILALGEQKMEKKVIIRSLVGSPAKIAVTVAVIVLLLFLGYSWLLKSPKPTSDNTIDLQLEQTAIPTLGQSGDDASASQAQKANQDMPGDLEASDDSTSLPPAVTSETASVGVSETGERVVITSDVVDALLDDRTEIAAQKAPEIEQVVEAHKAVEPADTTARLKTAITFSFARDELNALPSNSYTLQIAAMTALEDVQYFLNQHNFDKPVRVYPTLRGEEKWYIVTYDHYPSIQAARDATENLPDDIQSLGPWAKSMSQVQREIARWQE</sequence>
<name>A0A1H6BSY2_9VIBR</name>
<reference evidence="5" key="1">
    <citation type="submission" date="2016-10" db="EMBL/GenBank/DDBJ databases">
        <authorList>
            <person name="Varghese N."/>
            <person name="Submissions S."/>
        </authorList>
    </citation>
    <scope>NUCLEOTIDE SEQUENCE [LARGE SCALE GENOMIC DNA]</scope>
    <source>
        <strain evidence="5">CGMCC 1.7062</strain>
    </source>
</reference>
<dbReference type="Pfam" id="PF13401">
    <property type="entry name" value="AAA_22"/>
    <property type="match status" value="1"/>
</dbReference>
<accession>A0A1H6BSY2</accession>
<dbReference type="InterPro" id="IPR007730">
    <property type="entry name" value="SPOR-like_dom"/>
</dbReference>
<evidence type="ECO:0000313" key="5">
    <source>
        <dbReference type="Proteomes" id="UP000236721"/>
    </source>
</evidence>
<dbReference type="Gene3D" id="3.30.70.1070">
    <property type="entry name" value="Sporulation related repeat"/>
    <property type="match status" value="1"/>
</dbReference>
<feature type="transmembrane region" description="Helical" evidence="2">
    <location>
        <begin position="239"/>
        <end position="257"/>
    </location>
</feature>
<dbReference type="GO" id="GO:0016887">
    <property type="term" value="F:ATP hydrolysis activity"/>
    <property type="evidence" value="ECO:0007669"/>
    <property type="project" value="InterPro"/>
</dbReference>
<proteinExistence type="predicted"/>
<dbReference type="EMBL" id="FNVG01000025">
    <property type="protein sequence ID" value="SEG63799.1"/>
    <property type="molecule type" value="Genomic_DNA"/>
</dbReference>
<protein>
    <submittedName>
        <fullName evidence="4">DamX protein</fullName>
    </submittedName>
</protein>
<keyword evidence="2" id="KW-1133">Transmembrane helix</keyword>
<dbReference type="InterPro" id="IPR025662">
    <property type="entry name" value="Sigma_54_int_dom_ATP-bd_1"/>
</dbReference>
<dbReference type="PROSITE" id="PS51724">
    <property type="entry name" value="SPOR"/>
    <property type="match status" value="1"/>
</dbReference>
<dbReference type="OrthoDB" id="6189127at2"/>
<dbReference type="PANTHER" id="PTHR35894:SF7">
    <property type="entry name" value="GENERAL SECRETION PATHWAY PROTEIN A-RELATED"/>
    <property type="match status" value="1"/>
</dbReference>
<dbReference type="PROSITE" id="PS00675">
    <property type="entry name" value="SIGMA54_INTERACT_1"/>
    <property type="match status" value="1"/>
</dbReference>
<dbReference type="Gene3D" id="3.40.50.300">
    <property type="entry name" value="P-loop containing nucleotide triphosphate hydrolases"/>
    <property type="match status" value="1"/>
</dbReference>
<feature type="region of interest" description="Disordered" evidence="1">
    <location>
        <begin position="281"/>
        <end position="325"/>
    </location>
</feature>
<feature type="domain" description="SPOR" evidence="3">
    <location>
        <begin position="392"/>
        <end position="470"/>
    </location>
</feature>
<evidence type="ECO:0000259" key="3">
    <source>
        <dbReference type="PROSITE" id="PS51724"/>
    </source>
</evidence>